<dbReference type="EMBL" id="JAMGBD010000002">
    <property type="protein sequence ID" value="MCL6684290.1"/>
    <property type="molecule type" value="Genomic_DNA"/>
</dbReference>
<evidence type="ECO:0000313" key="2">
    <source>
        <dbReference type="Proteomes" id="UP001165363"/>
    </source>
</evidence>
<comment type="caution">
    <text evidence="1">The sequence shown here is derived from an EMBL/GenBank/DDBJ whole genome shotgun (WGS) entry which is preliminary data.</text>
</comment>
<evidence type="ECO:0000313" key="1">
    <source>
        <dbReference type="EMBL" id="MCL6684290.1"/>
    </source>
</evidence>
<protein>
    <submittedName>
        <fullName evidence="1">Uncharacterized protein</fullName>
    </submittedName>
</protein>
<sequence>MFGWFGRKGAPDAVSCAYAPPPWLAGVHEEGFARGYEAQMREVYRTNPVGLRSVRLVAGALGGLVVEAADEAAVGLAKRVIGDVGAAAGDRQSCVGRNG</sequence>
<dbReference type="RefSeq" id="WP_249848708.1">
    <property type="nucleotide sequence ID" value="NZ_JAMGBD010000002.1"/>
</dbReference>
<accession>A0ABT0RP00</accession>
<organism evidence="1 2">
    <name type="scientific">Sphingomonas alba</name>
    <dbReference type="NCBI Taxonomy" id="2908208"/>
    <lineage>
        <taxon>Bacteria</taxon>
        <taxon>Pseudomonadati</taxon>
        <taxon>Pseudomonadota</taxon>
        <taxon>Alphaproteobacteria</taxon>
        <taxon>Sphingomonadales</taxon>
        <taxon>Sphingomonadaceae</taxon>
        <taxon>Sphingomonas</taxon>
    </lineage>
</organism>
<keyword evidence="2" id="KW-1185">Reference proteome</keyword>
<dbReference type="Proteomes" id="UP001165363">
    <property type="component" value="Unassembled WGS sequence"/>
</dbReference>
<gene>
    <name evidence="1" type="ORF">LZ536_10310</name>
</gene>
<reference evidence="1" key="1">
    <citation type="submission" date="2022-05" db="EMBL/GenBank/DDBJ databases">
        <authorList>
            <person name="Jo J.-H."/>
            <person name="Im W.-T."/>
        </authorList>
    </citation>
    <scope>NUCLEOTIDE SEQUENCE</scope>
    <source>
        <strain evidence="1">SE158</strain>
    </source>
</reference>
<name>A0ABT0RP00_9SPHN</name>
<proteinExistence type="predicted"/>